<gene>
    <name evidence="3" type="ORF">L1049_027635</name>
</gene>
<accession>A0AAP0WSN7</accession>
<evidence type="ECO:0000256" key="2">
    <source>
        <dbReference type="PROSITE-ProRule" id="PRU00708"/>
    </source>
</evidence>
<sequence length="315" mass="35842">MVEDAVKLYELMMDGPYKPSVQECNVLLRTISVCGNPNVDLVFRVAKKYESVEHSLSKAVYDGIHRSLTSIGRFDEAAKIMEAMKDAGFEPDNITYSQVVFGFCKARRFEEACEVLDKMEARGCVPDIKTWTILIQGHCAANEVDKAFICFAKMIEKNCDADADLLDVLINGFLSQKRIDGAYKLLVEMVNKARLRPWQATYKHLIQKLLGERRLEEAFNLLVLMKKQNYPPFPDPFVQYISKFGTVEDALEFLKSLSVKEYPSISAYLHVFQSFFDEGRHSEAKDLLYKCPHHIRKHAETSKLFGSTNGGKAIT</sequence>
<keyword evidence="1" id="KW-0677">Repeat</keyword>
<dbReference type="PANTHER" id="PTHR47003:SF2">
    <property type="entry name" value="OS01G0970900 PROTEIN"/>
    <property type="match status" value="1"/>
</dbReference>
<name>A0AAP0WSN7_LIQFO</name>
<evidence type="ECO:0000313" key="4">
    <source>
        <dbReference type="Proteomes" id="UP001415857"/>
    </source>
</evidence>
<dbReference type="PROSITE" id="PS51375">
    <property type="entry name" value="PPR"/>
    <property type="match status" value="3"/>
</dbReference>
<dbReference type="Pfam" id="PF01535">
    <property type="entry name" value="PPR"/>
    <property type="match status" value="3"/>
</dbReference>
<dbReference type="AlphaFoldDB" id="A0AAP0WSN7"/>
<dbReference type="GO" id="GO:0008380">
    <property type="term" value="P:RNA splicing"/>
    <property type="evidence" value="ECO:0007669"/>
    <property type="project" value="InterPro"/>
</dbReference>
<dbReference type="PANTHER" id="PTHR47003">
    <property type="entry name" value="OS01G0970900 PROTEIN"/>
    <property type="match status" value="1"/>
</dbReference>
<proteinExistence type="predicted"/>
<dbReference type="Pfam" id="PF13041">
    <property type="entry name" value="PPR_2"/>
    <property type="match status" value="1"/>
</dbReference>
<reference evidence="3 4" key="1">
    <citation type="journal article" date="2024" name="Plant J.">
        <title>Genome sequences and population genomics reveal climatic adaptation and genomic divergence between two closely related sweetgum species.</title>
        <authorList>
            <person name="Xu W.Q."/>
            <person name="Ren C.Q."/>
            <person name="Zhang X.Y."/>
            <person name="Comes H.P."/>
            <person name="Liu X.H."/>
            <person name="Li Y.G."/>
            <person name="Kettle C.J."/>
            <person name="Jalonen R."/>
            <person name="Gaisberger H."/>
            <person name="Ma Y.Z."/>
            <person name="Qiu Y.X."/>
        </authorList>
    </citation>
    <scope>NUCLEOTIDE SEQUENCE [LARGE SCALE GENOMIC DNA]</scope>
    <source>
        <strain evidence="3">Hangzhou</strain>
    </source>
</reference>
<dbReference type="InterPro" id="IPR002885">
    <property type="entry name" value="PPR_rpt"/>
</dbReference>
<feature type="repeat" description="PPR" evidence="2">
    <location>
        <begin position="127"/>
        <end position="161"/>
    </location>
</feature>
<evidence type="ECO:0000313" key="3">
    <source>
        <dbReference type="EMBL" id="KAK9278077.1"/>
    </source>
</evidence>
<evidence type="ECO:0008006" key="5">
    <source>
        <dbReference type="Google" id="ProtNLM"/>
    </source>
</evidence>
<dbReference type="NCBIfam" id="TIGR00756">
    <property type="entry name" value="PPR"/>
    <property type="match status" value="3"/>
</dbReference>
<protein>
    <recommendedName>
        <fullName evidence="5">Pentatricopeptide repeat-containing protein</fullName>
    </recommendedName>
</protein>
<keyword evidence="4" id="KW-1185">Reference proteome</keyword>
<dbReference type="InterPro" id="IPR044578">
    <property type="entry name" value="BIR6-like"/>
</dbReference>
<dbReference type="InterPro" id="IPR011990">
    <property type="entry name" value="TPR-like_helical_dom_sf"/>
</dbReference>
<feature type="repeat" description="PPR" evidence="2">
    <location>
        <begin position="92"/>
        <end position="126"/>
    </location>
</feature>
<dbReference type="Proteomes" id="UP001415857">
    <property type="component" value="Unassembled WGS sequence"/>
</dbReference>
<evidence type="ECO:0000256" key="1">
    <source>
        <dbReference type="ARBA" id="ARBA00022737"/>
    </source>
</evidence>
<dbReference type="Gene3D" id="1.25.40.10">
    <property type="entry name" value="Tetratricopeptide repeat domain"/>
    <property type="match status" value="1"/>
</dbReference>
<comment type="caution">
    <text evidence="3">The sequence shown here is derived from an EMBL/GenBank/DDBJ whole genome shotgun (WGS) entry which is preliminary data.</text>
</comment>
<organism evidence="3 4">
    <name type="scientific">Liquidambar formosana</name>
    <name type="common">Formosan gum</name>
    <dbReference type="NCBI Taxonomy" id="63359"/>
    <lineage>
        <taxon>Eukaryota</taxon>
        <taxon>Viridiplantae</taxon>
        <taxon>Streptophyta</taxon>
        <taxon>Embryophyta</taxon>
        <taxon>Tracheophyta</taxon>
        <taxon>Spermatophyta</taxon>
        <taxon>Magnoliopsida</taxon>
        <taxon>eudicotyledons</taxon>
        <taxon>Gunneridae</taxon>
        <taxon>Pentapetalae</taxon>
        <taxon>Saxifragales</taxon>
        <taxon>Altingiaceae</taxon>
        <taxon>Liquidambar</taxon>
    </lineage>
</organism>
<feature type="repeat" description="PPR" evidence="2">
    <location>
        <begin position="57"/>
        <end position="91"/>
    </location>
</feature>
<dbReference type="EMBL" id="JBBPBK010000009">
    <property type="protein sequence ID" value="KAK9278077.1"/>
    <property type="molecule type" value="Genomic_DNA"/>
</dbReference>